<comment type="similarity">
    <text evidence="1">Belongs to the small GTPase superfamily. Ras family.</text>
</comment>
<evidence type="ECO:0000256" key="1">
    <source>
        <dbReference type="ARBA" id="ARBA00008344"/>
    </source>
</evidence>
<dbReference type="SUPFAM" id="SSF52540">
    <property type="entry name" value="P-loop containing nucleoside triphosphate hydrolases"/>
    <property type="match status" value="1"/>
</dbReference>
<dbReference type="EMBL" id="QCYY01000514">
    <property type="protein sequence ID" value="ROT84676.1"/>
    <property type="molecule type" value="Genomic_DNA"/>
</dbReference>
<dbReference type="Pfam" id="PF00071">
    <property type="entry name" value="Ras"/>
    <property type="match status" value="1"/>
</dbReference>
<evidence type="ECO:0000256" key="2">
    <source>
        <dbReference type="ARBA" id="ARBA00011984"/>
    </source>
</evidence>
<accession>A0A423U7L3</accession>
<gene>
    <name evidence="5" type="ORF">C7M84_022145</name>
</gene>
<name>A0A423U7L3_PENVA</name>
<evidence type="ECO:0000313" key="5">
    <source>
        <dbReference type="EMBL" id="ROT84676.1"/>
    </source>
</evidence>
<dbReference type="PANTHER" id="PTHR45704">
    <property type="entry name" value="RAS-LIKE FAMILY MEMBER 11"/>
    <property type="match status" value="1"/>
</dbReference>
<dbReference type="Proteomes" id="UP000283509">
    <property type="component" value="Unassembled WGS sequence"/>
</dbReference>
<dbReference type="SMART" id="SM00175">
    <property type="entry name" value="RAB"/>
    <property type="match status" value="1"/>
</dbReference>
<protein>
    <recommendedName>
        <fullName evidence="2">small monomeric GTPase</fullName>
        <ecNumber evidence="2">3.6.5.2</ecNumber>
    </recommendedName>
</protein>
<organism evidence="5 6">
    <name type="scientific">Penaeus vannamei</name>
    <name type="common">Whiteleg shrimp</name>
    <name type="synonym">Litopenaeus vannamei</name>
    <dbReference type="NCBI Taxonomy" id="6689"/>
    <lineage>
        <taxon>Eukaryota</taxon>
        <taxon>Metazoa</taxon>
        <taxon>Ecdysozoa</taxon>
        <taxon>Arthropoda</taxon>
        <taxon>Crustacea</taxon>
        <taxon>Multicrustacea</taxon>
        <taxon>Malacostraca</taxon>
        <taxon>Eumalacostraca</taxon>
        <taxon>Eucarida</taxon>
        <taxon>Decapoda</taxon>
        <taxon>Dendrobranchiata</taxon>
        <taxon>Penaeoidea</taxon>
        <taxon>Penaeidae</taxon>
        <taxon>Penaeus</taxon>
    </lineage>
</organism>
<dbReference type="STRING" id="6689.A0A423U7L3"/>
<evidence type="ECO:0000313" key="6">
    <source>
        <dbReference type="Proteomes" id="UP000283509"/>
    </source>
</evidence>
<dbReference type="InterPro" id="IPR027417">
    <property type="entry name" value="P-loop_NTPase"/>
</dbReference>
<comment type="caution">
    <text evidence="5">The sequence shown here is derived from an EMBL/GenBank/DDBJ whole genome shotgun (WGS) entry which is preliminary data.</text>
</comment>
<dbReference type="EC" id="3.6.5.2" evidence="2"/>
<comment type="catalytic activity">
    <reaction evidence="4">
        <text>GTP + H2O = GDP + phosphate + H(+)</text>
        <dbReference type="Rhea" id="RHEA:19669"/>
        <dbReference type="ChEBI" id="CHEBI:15377"/>
        <dbReference type="ChEBI" id="CHEBI:15378"/>
        <dbReference type="ChEBI" id="CHEBI:37565"/>
        <dbReference type="ChEBI" id="CHEBI:43474"/>
        <dbReference type="ChEBI" id="CHEBI:58189"/>
        <dbReference type="EC" id="3.6.5.2"/>
    </reaction>
</comment>
<dbReference type="SMART" id="SM00173">
    <property type="entry name" value="RAS"/>
    <property type="match status" value="1"/>
</dbReference>
<reference evidence="5 6" key="2">
    <citation type="submission" date="2019-01" db="EMBL/GenBank/DDBJ databases">
        <title>The decoding of complex shrimp genome reveals the adaptation for benthos swimmer, frequently molting mechanism and breeding impact on genome.</title>
        <authorList>
            <person name="Sun Y."/>
            <person name="Gao Y."/>
            <person name="Yu Y."/>
        </authorList>
    </citation>
    <scope>NUCLEOTIDE SEQUENCE [LARGE SCALE GENOMIC DNA]</scope>
    <source>
        <tissue evidence="5">Muscle</tissue>
    </source>
</reference>
<dbReference type="AlphaFoldDB" id="A0A423U7L3"/>
<dbReference type="OrthoDB" id="18798at2759"/>
<keyword evidence="3" id="KW-0378">Hydrolase</keyword>
<dbReference type="InterPro" id="IPR051065">
    <property type="entry name" value="Ras-related_GTPase"/>
</dbReference>
<dbReference type="PROSITE" id="PS51421">
    <property type="entry name" value="RAS"/>
    <property type="match status" value="1"/>
</dbReference>
<dbReference type="GO" id="GO:0003925">
    <property type="term" value="F:G protein activity"/>
    <property type="evidence" value="ECO:0007669"/>
    <property type="project" value="UniProtKB-EC"/>
</dbReference>
<dbReference type="InterPro" id="IPR001806">
    <property type="entry name" value="Small_GTPase"/>
</dbReference>
<dbReference type="PROSITE" id="PS51419">
    <property type="entry name" value="RAB"/>
    <property type="match status" value="1"/>
</dbReference>
<keyword evidence="6" id="KW-1185">Reference proteome</keyword>
<evidence type="ECO:0000256" key="4">
    <source>
        <dbReference type="ARBA" id="ARBA00048098"/>
    </source>
</evidence>
<sequence>MNNRWIIYIHSFIHSPAHSSHPHCTPASLRSLTGRRRVSLQVDVVEAGREAQVSWGDGFMLVFSLTSHSSFAALSRLRRVILELTPGAPRPMVLVGNKADLSHAREVNPDEIRDLVDCWGCDYFEVAAPEPWDVVVRPFTALYQAVLESRGT</sequence>
<proteinExistence type="inferred from homology"/>
<dbReference type="Gene3D" id="3.40.50.300">
    <property type="entry name" value="P-loop containing nucleotide triphosphate hydrolases"/>
    <property type="match status" value="1"/>
</dbReference>
<dbReference type="GO" id="GO:0005525">
    <property type="term" value="F:GTP binding"/>
    <property type="evidence" value="ECO:0007669"/>
    <property type="project" value="InterPro"/>
</dbReference>
<reference evidence="5 6" key="1">
    <citation type="submission" date="2018-04" db="EMBL/GenBank/DDBJ databases">
        <authorList>
            <person name="Zhang X."/>
            <person name="Yuan J."/>
            <person name="Li F."/>
            <person name="Xiang J."/>
        </authorList>
    </citation>
    <scope>NUCLEOTIDE SEQUENCE [LARGE SCALE GENOMIC DNA]</scope>
    <source>
        <tissue evidence="5">Muscle</tissue>
    </source>
</reference>
<evidence type="ECO:0000256" key="3">
    <source>
        <dbReference type="ARBA" id="ARBA00022801"/>
    </source>
</evidence>